<evidence type="ECO:0000313" key="1">
    <source>
        <dbReference type="EMBL" id="PMD14137.1"/>
    </source>
</evidence>
<keyword evidence="2" id="KW-1185">Reference proteome</keyword>
<gene>
    <name evidence="1" type="ORF">NA56DRAFT_736225</name>
</gene>
<dbReference type="AlphaFoldDB" id="A0A2J6PJD9"/>
<evidence type="ECO:0000313" key="2">
    <source>
        <dbReference type="Proteomes" id="UP000235672"/>
    </source>
</evidence>
<protein>
    <submittedName>
        <fullName evidence="1">Uncharacterized protein</fullName>
    </submittedName>
</protein>
<proteinExistence type="predicted"/>
<dbReference type="Proteomes" id="UP000235672">
    <property type="component" value="Unassembled WGS sequence"/>
</dbReference>
<name>A0A2J6PJD9_9HELO</name>
<dbReference type="EMBL" id="KZ613524">
    <property type="protein sequence ID" value="PMD14137.1"/>
    <property type="molecule type" value="Genomic_DNA"/>
</dbReference>
<dbReference type="OrthoDB" id="2157530at2759"/>
<dbReference type="Pfam" id="PF26639">
    <property type="entry name" value="Het-6_barrel"/>
    <property type="match status" value="1"/>
</dbReference>
<reference evidence="1 2" key="1">
    <citation type="submission" date="2016-05" db="EMBL/GenBank/DDBJ databases">
        <title>A degradative enzymes factory behind the ericoid mycorrhizal symbiosis.</title>
        <authorList>
            <consortium name="DOE Joint Genome Institute"/>
            <person name="Martino E."/>
            <person name="Morin E."/>
            <person name="Grelet G."/>
            <person name="Kuo A."/>
            <person name="Kohler A."/>
            <person name="Daghino S."/>
            <person name="Barry K."/>
            <person name="Choi C."/>
            <person name="Cichocki N."/>
            <person name="Clum A."/>
            <person name="Copeland A."/>
            <person name="Hainaut M."/>
            <person name="Haridas S."/>
            <person name="Labutti K."/>
            <person name="Lindquist E."/>
            <person name="Lipzen A."/>
            <person name="Khouja H.-R."/>
            <person name="Murat C."/>
            <person name="Ohm R."/>
            <person name="Olson A."/>
            <person name="Spatafora J."/>
            <person name="Veneault-Fourrey C."/>
            <person name="Henrissat B."/>
            <person name="Grigoriev I."/>
            <person name="Martin F."/>
            <person name="Perotto S."/>
        </authorList>
    </citation>
    <scope>NUCLEOTIDE SEQUENCE [LARGE SCALE GENOMIC DNA]</scope>
    <source>
        <strain evidence="1 2">UAMH 7357</strain>
    </source>
</reference>
<dbReference type="PANTHER" id="PTHR24148:SF81">
    <property type="entry name" value="HETEROKARYON INCOMPATIBILITY DOMAIN-CONTAINING PROTEIN"/>
    <property type="match status" value="1"/>
</dbReference>
<dbReference type="InterPro" id="IPR052895">
    <property type="entry name" value="HetReg/Transcr_Mod"/>
</dbReference>
<organism evidence="1 2">
    <name type="scientific">Hyaloscypha hepaticicola</name>
    <dbReference type="NCBI Taxonomy" id="2082293"/>
    <lineage>
        <taxon>Eukaryota</taxon>
        <taxon>Fungi</taxon>
        <taxon>Dikarya</taxon>
        <taxon>Ascomycota</taxon>
        <taxon>Pezizomycotina</taxon>
        <taxon>Leotiomycetes</taxon>
        <taxon>Helotiales</taxon>
        <taxon>Hyaloscyphaceae</taxon>
        <taxon>Hyaloscypha</taxon>
    </lineage>
</organism>
<sequence>MVLADATKPFKTLSNLPTWVPDWSQPLTSHTFSREENLLLPRWEASGSSVAHIIHNEDPSKLQLRGLRCDRVTRTALSGVEINEHLIRHQLPSRLDLFGEGHKNFLTEDGRLGIGPQYVEVSDRVYILLGSRVPHLLRKAENENEYFFVKECHIYGLMRGEALLKARKTADPSVSFYDTSTWLWSLRDLEEMPFETEDVILI</sequence>
<accession>A0A2J6PJD9</accession>
<dbReference type="PANTHER" id="PTHR24148">
    <property type="entry name" value="ANKYRIN REPEAT DOMAIN-CONTAINING PROTEIN 39 HOMOLOG-RELATED"/>
    <property type="match status" value="1"/>
</dbReference>